<dbReference type="InterPro" id="IPR054593">
    <property type="entry name" value="Beta-mannosidase-like_N2"/>
</dbReference>
<dbReference type="InterPro" id="IPR017853">
    <property type="entry name" value="GH"/>
</dbReference>
<dbReference type="Pfam" id="PF18368">
    <property type="entry name" value="Ig_GlcNase"/>
    <property type="match status" value="1"/>
</dbReference>
<keyword evidence="3" id="KW-0326">Glycosidase</keyword>
<dbReference type="SUPFAM" id="SSF49785">
    <property type="entry name" value="Galactose-binding domain-like"/>
    <property type="match status" value="1"/>
</dbReference>
<dbReference type="InterPro" id="IPR041351">
    <property type="entry name" value="Ig_GlcNase"/>
</dbReference>
<dbReference type="Gene3D" id="2.60.40.10">
    <property type="entry name" value="Immunoglobulins"/>
    <property type="match status" value="3"/>
</dbReference>
<evidence type="ECO:0000259" key="5">
    <source>
        <dbReference type="Pfam" id="PF00703"/>
    </source>
</evidence>
<feature type="domain" description="Beta-mannosidase-like galactose-binding" evidence="8">
    <location>
        <begin position="57"/>
        <end position="214"/>
    </location>
</feature>
<dbReference type="Pfam" id="PF00703">
    <property type="entry name" value="Glyco_hydro_2"/>
    <property type="match status" value="1"/>
</dbReference>
<dbReference type="KEGG" id="srho:HH216_15960"/>
<evidence type="ECO:0000256" key="2">
    <source>
        <dbReference type="ARBA" id="ARBA00022801"/>
    </source>
</evidence>
<dbReference type="RefSeq" id="WP_169551715.1">
    <property type="nucleotide sequence ID" value="NZ_CP051677.1"/>
</dbReference>
<proteinExistence type="inferred from homology"/>
<protein>
    <submittedName>
        <fullName evidence="9">Glycosyl hydrolase</fullName>
    </submittedName>
</protein>
<dbReference type="Gene3D" id="3.20.20.80">
    <property type="entry name" value="Glycosidases"/>
    <property type="match status" value="1"/>
</dbReference>
<keyword evidence="4" id="KW-0732">Signal</keyword>
<keyword evidence="10" id="KW-1185">Reference proteome</keyword>
<reference evidence="9 10" key="1">
    <citation type="submission" date="2020-04" db="EMBL/GenBank/DDBJ databases">
        <title>Genome sequencing of novel species.</title>
        <authorList>
            <person name="Heo J."/>
            <person name="Kim S.-J."/>
            <person name="Kim J.-S."/>
            <person name="Hong S.-B."/>
            <person name="Kwon S.-W."/>
        </authorList>
    </citation>
    <scope>NUCLEOTIDE SEQUENCE [LARGE SCALE GENOMIC DNA]</scope>
    <source>
        <strain evidence="9 10">CJU-R4</strain>
    </source>
</reference>
<dbReference type="GO" id="GO:0005975">
    <property type="term" value="P:carbohydrate metabolic process"/>
    <property type="evidence" value="ECO:0007669"/>
    <property type="project" value="InterPro"/>
</dbReference>
<dbReference type="InterPro" id="IPR006103">
    <property type="entry name" value="Glyco_hydro_2_cat"/>
</dbReference>
<evidence type="ECO:0000259" key="8">
    <source>
        <dbReference type="Pfam" id="PF22666"/>
    </source>
</evidence>
<accession>A0A7L5DRA3</accession>
<dbReference type="SUPFAM" id="SSF49303">
    <property type="entry name" value="beta-Galactosidase/glucuronidase domain"/>
    <property type="match status" value="3"/>
</dbReference>
<name>A0A7L5DRA3_9BACT</name>
<dbReference type="SUPFAM" id="SSF51445">
    <property type="entry name" value="(Trans)glycosidases"/>
    <property type="match status" value="1"/>
</dbReference>
<keyword evidence="2 9" id="KW-0378">Hydrolase</keyword>
<dbReference type="InterPro" id="IPR036156">
    <property type="entry name" value="Beta-gal/glucu_dom_sf"/>
</dbReference>
<feature type="domain" description="Glycoside hydrolase family 2 catalytic" evidence="6">
    <location>
        <begin position="353"/>
        <end position="507"/>
    </location>
</feature>
<evidence type="ECO:0000256" key="4">
    <source>
        <dbReference type="SAM" id="SignalP"/>
    </source>
</evidence>
<dbReference type="PANTHER" id="PTHR43536:SF1">
    <property type="entry name" value="MANNOSYLGLYCOPROTEIN ENDO-BETA-MANNOSIDASE"/>
    <property type="match status" value="1"/>
</dbReference>
<feature type="domain" description="Glycoside hydrolase family 2 immunoglobulin-like beta-sandwich" evidence="5">
    <location>
        <begin position="251"/>
        <end position="340"/>
    </location>
</feature>
<dbReference type="Proteomes" id="UP000501128">
    <property type="component" value="Chromosome"/>
</dbReference>
<sequence length="878" mass="98988">MNRFTIGRLIGLLVLVSYWANAQTTYELTAGWRCNPIGKTTGAGTAISTPTYALNGWQPAVVPGTVLTTMLANRQVPDPFYGMNNEAIPDIYRTGRDYYTYWFVNEFTEAPKTGQQVWLNFRGINYSCDVFLNGHKLNTKRFTGMFLRQSYNITPFLQKDGKNRLAVIVYPPDPVGNPNGGQGGDGTIARNVAHQYVAGWDWIQPMRDRNTGIWDKVTIEKTGAVNVRNPHVVTRVPGQRTPTGTQSPATIRPSAELENATGAMQTGTLRYTMNGQTVTKNVSLAPHTTTTVDLPALTLANPRLWWPNGYGEQYLYPASMQFVTGSQTVSDEEKLAVGVREMQTEWNSTTRSRQVSVNGQKVFIKGANWIVSDAMLRLSPERYNAEIRFHRDMNLNLMRVWGGALLERPEFYEACDRYGLLVMQDFWGSGDCNGRWVDPAKKDDQWTRRQYPDDHALFLTSAADQIKMIRNHASLAMWCGGNEITLPQDIMTPLRDSILPKLDGTRWFIDYSNSDEMSFNFLGGNGDGPYGIQPINRFWAYRTWPFNSEVGSVGVNDYASLERFMPDANRVAPVYVPGGKSVVDSVWQYHKYIGYDASIDPYGKATDIRDFTKKAQLVNYDQYRALMEGFSSHMWDWYTGTIIWKTQNPWTAMRGQMYDYYLDPNAGLYGLHHGSEPLHIMYNPVDSMVMVANNTFQYHRDMMMVIKVYDMAGRDTTLTQVFSEIGPTLVRPYVPINRAIRNLTRANGAFLNLQLLDLNRKPISDNLYWLPDSTGTHSGLQQLAKAPVRLSARQVAAGKVEVTLTNPAGGPVAFFNRLSLVDATTKKRLLPVFYSDNYVSVPPGQQKTITLDYTPGQVMPLVSLEGWNVPEQFAPVGQ</sequence>
<feature type="signal peptide" evidence="4">
    <location>
        <begin position="1"/>
        <end position="22"/>
    </location>
</feature>
<evidence type="ECO:0000313" key="10">
    <source>
        <dbReference type="Proteomes" id="UP000501128"/>
    </source>
</evidence>
<dbReference type="InterPro" id="IPR006102">
    <property type="entry name" value="Ig-like_GH2"/>
</dbReference>
<evidence type="ECO:0000256" key="3">
    <source>
        <dbReference type="ARBA" id="ARBA00023295"/>
    </source>
</evidence>
<organism evidence="9 10">
    <name type="scientific">Spirosoma rhododendri</name>
    <dbReference type="NCBI Taxonomy" id="2728024"/>
    <lineage>
        <taxon>Bacteria</taxon>
        <taxon>Pseudomonadati</taxon>
        <taxon>Bacteroidota</taxon>
        <taxon>Cytophagia</taxon>
        <taxon>Cytophagales</taxon>
        <taxon>Cytophagaceae</taxon>
        <taxon>Spirosoma</taxon>
    </lineage>
</organism>
<dbReference type="GO" id="GO:0004553">
    <property type="term" value="F:hydrolase activity, hydrolyzing O-glycosyl compounds"/>
    <property type="evidence" value="ECO:0007669"/>
    <property type="project" value="InterPro"/>
</dbReference>
<evidence type="ECO:0000259" key="7">
    <source>
        <dbReference type="Pfam" id="PF18368"/>
    </source>
</evidence>
<evidence type="ECO:0000256" key="1">
    <source>
        <dbReference type="ARBA" id="ARBA00007401"/>
    </source>
</evidence>
<evidence type="ECO:0000313" key="9">
    <source>
        <dbReference type="EMBL" id="QJD79753.1"/>
    </source>
</evidence>
<dbReference type="Pfam" id="PF02836">
    <property type="entry name" value="Glyco_hydro_2_C"/>
    <property type="match status" value="1"/>
</dbReference>
<dbReference type="AlphaFoldDB" id="A0A7L5DRA3"/>
<dbReference type="InterPro" id="IPR043534">
    <property type="entry name" value="EBDG/EBM"/>
</dbReference>
<dbReference type="InterPro" id="IPR008979">
    <property type="entry name" value="Galactose-bd-like_sf"/>
</dbReference>
<dbReference type="EMBL" id="CP051677">
    <property type="protein sequence ID" value="QJD79753.1"/>
    <property type="molecule type" value="Genomic_DNA"/>
</dbReference>
<feature type="domain" description="Exo-beta-D-glucosaminidase Ig-fold" evidence="7">
    <location>
        <begin position="766"/>
        <end position="869"/>
    </location>
</feature>
<dbReference type="Pfam" id="PF22666">
    <property type="entry name" value="Glyco_hydro_2_N2"/>
    <property type="match status" value="1"/>
</dbReference>
<dbReference type="Gene3D" id="2.60.120.260">
    <property type="entry name" value="Galactose-binding domain-like"/>
    <property type="match status" value="1"/>
</dbReference>
<dbReference type="InterPro" id="IPR013783">
    <property type="entry name" value="Ig-like_fold"/>
</dbReference>
<comment type="similarity">
    <text evidence="1">Belongs to the glycosyl hydrolase 2 family.</text>
</comment>
<gene>
    <name evidence="9" type="ORF">HH216_15960</name>
</gene>
<dbReference type="PANTHER" id="PTHR43536">
    <property type="entry name" value="MANNOSYLGLYCOPROTEIN ENDO-BETA-MANNOSIDASE"/>
    <property type="match status" value="1"/>
</dbReference>
<feature type="chain" id="PRO_5029863069" evidence="4">
    <location>
        <begin position="23"/>
        <end position="878"/>
    </location>
</feature>
<evidence type="ECO:0000259" key="6">
    <source>
        <dbReference type="Pfam" id="PF02836"/>
    </source>
</evidence>